<dbReference type="SUPFAM" id="SSF51905">
    <property type="entry name" value="FAD/NAD(P)-binding domain"/>
    <property type="match status" value="1"/>
</dbReference>
<name>A0A810MUJ6_9ACTN</name>
<dbReference type="InterPro" id="IPR002937">
    <property type="entry name" value="Amino_oxidase"/>
</dbReference>
<protein>
    <recommendedName>
        <fullName evidence="1">Amine oxidase domain-containing protein</fullName>
    </recommendedName>
</protein>
<gene>
    <name evidence="2" type="ORF">Prubr_07200</name>
</gene>
<dbReference type="Proteomes" id="UP000680866">
    <property type="component" value="Chromosome"/>
</dbReference>
<keyword evidence="3" id="KW-1185">Reference proteome</keyword>
<dbReference type="InterPro" id="IPR036188">
    <property type="entry name" value="FAD/NAD-bd_sf"/>
</dbReference>
<reference evidence="2" key="1">
    <citation type="submission" date="2020-08" db="EMBL/GenBank/DDBJ databases">
        <title>Whole genome shotgun sequence of Polymorphospora rubra NBRC 101157.</title>
        <authorList>
            <person name="Komaki H."/>
            <person name="Tamura T."/>
        </authorList>
    </citation>
    <scope>NUCLEOTIDE SEQUENCE</scope>
    <source>
        <strain evidence="2">NBRC 101157</strain>
    </source>
</reference>
<evidence type="ECO:0000313" key="2">
    <source>
        <dbReference type="EMBL" id="BCJ63699.1"/>
    </source>
</evidence>
<dbReference type="EMBL" id="AP023359">
    <property type="protein sequence ID" value="BCJ63699.1"/>
    <property type="molecule type" value="Genomic_DNA"/>
</dbReference>
<proteinExistence type="predicted"/>
<dbReference type="GO" id="GO:0016491">
    <property type="term" value="F:oxidoreductase activity"/>
    <property type="evidence" value="ECO:0007669"/>
    <property type="project" value="InterPro"/>
</dbReference>
<dbReference type="AlphaFoldDB" id="A0A810MUJ6"/>
<evidence type="ECO:0000259" key="1">
    <source>
        <dbReference type="Pfam" id="PF01593"/>
    </source>
</evidence>
<organism evidence="2 3">
    <name type="scientific">Polymorphospora rubra</name>
    <dbReference type="NCBI Taxonomy" id="338584"/>
    <lineage>
        <taxon>Bacteria</taxon>
        <taxon>Bacillati</taxon>
        <taxon>Actinomycetota</taxon>
        <taxon>Actinomycetes</taxon>
        <taxon>Micromonosporales</taxon>
        <taxon>Micromonosporaceae</taxon>
        <taxon>Polymorphospora</taxon>
    </lineage>
</organism>
<evidence type="ECO:0000313" key="3">
    <source>
        <dbReference type="Proteomes" id="UP000680866"/>
    </source>
</evidence>
<dbReference type="KEGG" id="pry:Prubr_07200"/>
<dbReference type="Pfam" id="PF01593">
    <property type="entry name" value="Amino_oxidase"/>
    <property type="match status" value="1"/>
</dbReference>
<feature type="domain" description="Amine oxidase" evidence="1">
    <location>
        <begin position="45"/>
        <end position="161"/>
    </location>
</feature>
<accession>A0A810MUJ6</accession>
<sequence>MLVATDPTTAARLLPDLPAPRMRALTTYYHAAPEAPLREPVLLLDGDRRELVANTVVVSNAAPTYAPPGRHLIATSVAGPAVPEPVVRAELARLYGRPTADWTHLTTVELPYALPAADPPQGNLRKPVALGDRRYVAGDHRDSPSIQGALASGWRAAGAVLRDLRAHHADGE</sequence>
<dbReference type="PANTHER" id="PTHR42841">
    <property type="entry name" value="AMINE OXIDASE"/>
    <property type="match status" value="1"/>
</dbReference>